<dbReference type="Proteomes" id="UP000190989">
    <property type="component" value="Unassembled WGS sequence"/>
</dbReference>
<dbReference type="RefSeq" id="WP_079729798.1">
    <property type="nucleotide sequence ID" value="NZ_FVZE01000001.1"/>
</dbReference>
<accession>A0A1U6H6A0</accession>
<dbReference type="NCBIfam" id="NF009773">
    <property type="entry name" value="PRK13270.1"/>
    <property type="match status" value="1"/>
</dbReference>
<dbReference type="PROSITE" id="PS00927">
    <property type="entry name" value="TREHALASE_1"/>
    <property type="match status" value="1"/>
</dbReference>
<dbReference type="Gene3D" id="1.50.10.10">
    <property type="match status" value="1"/>
</dbReference>
<sequence>MIAAGRSCATARRRHPPRVLAAAALALCLAPPAQARPQTVPQPPSVAFEPLYAQAAHAQITPDAKQLADAVPQAPPAEIMARYREERPASPEALRAFYARYFAVDTRASGHSQPTAGLSLRAHVAELWPLLIRRTPSVPAYSSLLALPHPYVVPGGRFTEIYYWDSYFTMLGFAPEQAGLRRGMVDNFADLISTYGHIPNGNRSYYLSRSQPPFFFKMVALTDRDRPAKAFAAYLPALRAEYRFWMDGAAGLKPGEAARRVVRMPDGALLNRYWDDRDVPRDEAYRVDTEAARTGGRPDPVVYRHLRAGAESGWDYSSRWLADGKTLASVRTGDIVPPDLNSLLFGLERAIAQGCAEVRDTGCVTAFEGKAAARGQAMRTYLWNPATGLYDDYLWTEGHPLGHVTAASLYPLYVGAASPTEAASTARVVERDLLKPGGLVTTTVTSGQQWDAPNGWAPLQWIAVEGLRAYGETGLAETIATRWLTTVATVYADTGKLLEKYDVVTLRPGGGGEYPLQDGFGWTNGTAVALMNRYPSALTPRPVPSGGPRQQERAPWP</sequence>
<evidence type="ECO:0000256" key="1">
    <source>
        <dbReference type="ARBA" id="ARBA00022801"/>
    </source>
</evidence>
<proteinExistence type="predicted"/>
<feature type="signal peptide" evidence="4">
    <location>
        <begin position="1"/>
        <end position="35"/>
    </location>
</feature>
<evidence type="ECO:0000313" key="6">
    <source>
        <dbReference type="Proteomes" id="UP000190989"/>
    </source>
</evidence>
<dbReference type="InterPro" id="IPR018232">
    <property type="entry name" value="Glyco_hydro_37_CS"/>
</dbReference>
<protein>
    <submittedName>
        <fullName evidence="5">Alpha,alpha-trehalase</fullName>
    </submittedName>
</protein>
<dbReference type="EMBL" id="FVZE01000001">
    <property type="protein sequence ID" value="SLJ91267.1"/>
    <property type="molecule type" value="Genomic_DNA"/>
</dbReference>
<keyword evidence="1" id="KW-0378">Hydrolase</keyword>
<dbReference type="InterPro" id="IPR008928">
    <property type="entry name" value="6-hairpin_glycosidase_sf"/>
</dbReference>
<organism evidence="5 6">
    <name type="scientific">Novosphingobium mathurense</name>
    <dbReference type="NCBI Taxonomy" id="428990"/>
    <lineage>
        <taxon>Bacteria</taxon>
        <taxon>Pseudomonadati</taxon>
        <taxon>Pseudomonadota</taxon>
        <taxon>Alphaproteobacteria</taxon>
        <taxon>Sphingomonadales</taxon>
        <taxon>Sphingomonadaceae</taxon>
        <taxon>Novosphingobium</taxon>
    </lineage>
</organism>
<dbReference type="GO" id="GO:0004555">
    <property type="term" value="F:alpha,alpha-trehalase activity"/>
    <property type="evidence" value="ECO:0007669"/>
    <property type="project" value="InterPro"/>
</dbReference>
<evidence type="ECO:0000313" key="5">
    <source>
        <dbReference type="EMBL" id="SLJ91267.1"/>
    </source>
</evidence>
<evidence type="ECO:0000256" key="3">
    <source>
        <dbReference type="SAM" id="MobiDB-lite"/>
    </source>
</evidence>
<dbReference type="PANTHER" id="PTHR23403">
    <property type="entry name" value="TREHALASE"/>
    <property type="match status" value="1"/>
</dbReference>
<dbReference type="PROSITE" id="PS00928">
    <property type="entry name" value="TREHALASE_2"/>
    <property type="match status" value="1"/>
</dbReference>
<dbReference type="PRINTS" id="PR00744">
    <property type="entry name" value="GLHYDRLASE37"/>
</dbReference>
<dbReference type="SUPFAM" id="SSF48208">
    <property type="entry name" value="Six-hairpin glycosidases"/>
    <property type="match status" value="1"/>
</dbReference>
<name>A0A1U6H6A0_9SPHN</name>
<evidence type="ECO:0000256" key="2">
    <source>
        <dbReference type="ARBA" id="ARBA00023295"/>
    </source>
</evidence>
<dbReference type="GO" id="GO:0005993">
    <property type="term" value="P:trehalose catabolic process"/>
    <property type="evidence" value="ECO:0007669"/>
    <property type="project" value="TreeGrafter"/>
</dbReference>
<gene>
    <name evidence="5" type="ORF">SAMN06295987_1011350</name>
</gene>
<dbReference type="STRING" id="428990.SAMN06295987_1011350"/>
<dbReference type="PANTHER" id="PTHR23403:SF1">
    <property type="entry name" value="TREHALASE"/>
    <property type="match status" value="1"/>
</dbReference>
<keyword evidence="4" id="KW-0732">Signal</keyword>
<dbReference type="InterPro" id="IPR012341">
    <property type="entry name" value="6hp_glycosidase-like_sf"/>
</dbReference>
<evidence type="ECO:0000256" key="4">
    <source>
        <dbReference type="SAM" id="SignalP"/>
    </source>
</evidence>
<keyword evidence="2" id="KW-0326">Glycosidase</keyword>
<dbReference type="InterPro" id="IPR001661">
    <property type="entry name" value="Glyco_hydro_37"/>
</dbReference>
<dbReference type="Pfam" id="PF01204">
    <property type="entry name" value="Trehalase"/>
    <property type="match status" value="1"/>
</dbReference>
<dbReference type="NCBIfam" id="NF009774">
    <property type="entry name" value="PRK13271.1"/>
    <property type="match status" value="1"/>
</dbReference>
<feature type="chain" id="PRO_5013182744" evidence="4">
    <location>
        <begin position="36"/>
        <end position="557"/>
    </location>
</feature>
<keyword evidence="6" id="KW-1185">Reference proteome</keyword>
<feature type="region of interest" description="Disordered" evidence="3">
    <location>
        <begin position="537"/>
        <end position="557"/>
    </location>
</feature>
<dbReference type="AlphaFoldDB" id="A0A1U6H6A0"/>
<reference evidence="6" key="1">
    <citation type="submission" date="2017-02" db="EMBL/GenBank/DDBJ databases">
        <authorList>
            <person name="Varghese N."/>
            <person name="Submissions S."/>
        </authorList>
    </citation>
    <scope>NUCLEOTIDE SEQUENCE [LARGE SCALE GENOMIC DNA]</scope>
    <source>
        <strain evidence="6">SM117</strain>
    </source>
</reference>